<evidence type="ECO:0000313" key="2">
    <source>
        <dbReference type="Proteomes" id="UP000001822"/>
    </source>
</evidence>
<organism evidence="1 2">
    <name type="scientific">Cytophaga hutchinsonii (strain ATCC 33406 / DSM 1761 / CIP 103989 / NBRC 15051 / NCIMB 9469 / D465)</name>
    <dbReference type="NCBI Taxonomy" id="269798"/>
    <lineage>
        <taxon>Bacteria</taxon>
        <taxon>Pseudomonadati</taxon>
        <taxon>Bacteroidota</taxon>
        <taxon>Cytophagia</taxon>
        <taxon>Cytophagales</taxon>
        <taxon>Cytophagaceae</taxon>
        <taxon>Cytophaga</taxon>
    </lineage>
</organism>
<dbReference type="Pfam" id="PF05559">
    <property type="entry name" value="DUF763"/>
    <property type="match status" value="1"/>
</dbReference>
<sequence length="408" mass="44998">MPKLYFNQATRYADLPLHYGKVPPWLAQRMTLLGGAIVESIVLEYGKSAVLTRLSDPFWFQAFGCALGMDWHSSGITTSVMGSLKAAVNPKFNDLGIYICGGKGKHSRKTPEELLLLADRTGLNGTELVRSSKLSAKVDNTAIQDGFQLYLHNFIVTDEGEWAVVQQGMNDANGMARRYHWHSDKVVSFVENPHTFIYGKNQGAILNLADTEAASAKTGILDLVKEKPSLILPEIKKIIMPRHHEVRASDVNLKRLGSVLALAHQSDLRNFESLLLLEGVGPRTIQSLALVSEVIHGTPSRFSDPARFSFAHGGKDGHPFPVPTKVYDETISILQTSIEKAKLGNSDKHQAIKNLTLAAQQMEKGFEPDSTAFDRVIAKERAESYKYGGRTVFGKAKPPKDDGQLNLF</sequence>
<evidence type="ECO:0008006" key="3">
    <source>
        <dbReference type="Google" id="ProtNLM"/>
    </source>
</evidence>
<evidence type="ECO:0000313" key="1">
    <source>
        <dbReference type="EMBL" id="ABG60083.1"/>
    </source>
</evidence>
<dbReference type="EMBL" id="CP000383">
    <property type="protein sequence ID" value="ABG60083.1"/>
    <property type="molecule type" value="Genomic_DNA"/>
</dbReference>
<dbReference type="AlphaFoldDB" id="A0A6N4SUM0"/>
<dbReference type="PANTHER" id="PTHR38597">
    <property type="entry name" value="BLL3834 PROTEIN"/>
    <property type="match status" value="1"/>
</dbReference>
<proteinExistence type="predicted"/>
<dbReference type="InterPro" id="IPR008482">
    <property type="entry name" value="DUF763"/>
</dbReference>
<gene>
    <name evidence="1" type="ordered locus">CHU_2835</name>
</gene>
<protein>
    <recommendedName>
        <fullName evidence="3">DUF763 domain-containing protein</fullName>
    </recommendedName>
</protein>
<dbReference type="RefSeq" id="WP_011586193.1">
    <property type="nucleotide sequence ID" value="NC_008255.1"/>
</dbReference>
<dbReference type="OrthoDB" id="9802662at2"/>
<keyword evidence="2" id="KW-1185">Reference proteome</keyword>
<dbReference type="PANTHER" id="PTHR38597:SF1">
    <property type="entry name" value="BLL3834 PROTEIN"/>
    <property type="match status" value="1"/>
</dbReference>
<dbReference type="Proteomes" id="UP000001822">
    <property type="component" value="Chromosome"/>
</dbReference>
<reference evidence="1 2" key="1">
    <citation type="journal article" date="2007" name="Appl. Environ. Microbiol.">
        <title>Genome sequence of the cellulolytic gliding bacterium Cytophaga hutchinsonii.</title>
        <authorList>
            <person name="Xie G."/>
            <person name="Bruce D.C."/>
            <person name="Challacombe J.F."/>
            <person name="Chertkov O."/>
            <person name="Detter J.C."/>
            <person name="Gilna P."/>
            <person name="Han C.S."/>
            <person name="Lucas S."/>
            <person name="Misra M."/>
            <person name="Myers G.L."/>
            <person name="Richardson P."/>
            <person name="Tapia R."/>
            <person name="Thayer N."/>
            <person name="Thompson L.S."/>
            <person name="Brettin T.S."/>
            <person name="Henrissat B."/>
            <person name="Wilson D.B."/>
            <person name="McBride M.J."/>
        </authorList>
    </citation>
    <scope>NUCLEOTIDE SEQUENCE [LARGE SCALE GENOMIC DNA]</scope>
    <source>
        <strain evidence="2">ATCC 33406 / DSM 1761 / CIP 103989 / NBRC 15051 / NCIMB 9469 / D465</strain>
    </source>
</reference>
<dbReference type="KEGG" id="chu:CHU_2835"/>
<name>A0A6N4SUM0_CYTH3</name>
<accession>A0A6N4SUM0</accession>